<sequence length="71" mass="8229">VQHIFSNTNKNLVQDLSQQTSGLLQLFTEQTAVTNPISTSLTPNQRHTLLFNVQQPFEVPMEEFDTEWWPL</sequence>
<feature type="non-terminal residue" evidence="1">
    <location>
        <position position="1"/>
    </location>
</feature>
<organism evidence="1 2">
    <name type="scientific">Gigaspora margarita</name>
    <dbReference type="NCBI Taxonomy" id="4874"/>
    <lineage>
        <taxon>Eukaryota</taxon>
        <taxon>Fungi</taxon>
        <taxon>Fungi incertae sedis</taxon>
        <taxon>Mucoromycota</taxon>
        <taxon>Glomeromycotina</taxon>
        <taxon>Glomeromycetes</taxon>
        <taxon>Diversisporales</taxon>
        <taxon>Gigasporaceae</taxon>
        <taxon>Gigaspora</taxon>
    </lineage>
</organism>
<evidence type="ECO:0000313" key="1">
    <source>
        <dbReference type="EMBL" id="CAG8856078.1"/>
    </source>
</evidence>
<proteinExistence type="predicted"/>
<name>A0ABN7XNY8_GIGMA</name>
<evidence type="ECO:0000313" key="2">
    <source>
        <dbReference type="Proteomes" id="UP000789901"/>
    </source>
</evidence>
<dbReference type="EMBL" id="CAJVQB010155965">
    <property type="protein sequence ID" value="CAG8856078.1"/>
    <property type="molecule type" value="Genomic_DNA"/>
</dbReference>
<feature type="non-terminal residue" evidence="1">
    <location>
        <position position="71"/>
    </location>
</feature>
<dbReference type="Proteomes" id="UP000789901">
    <property type="component" value="Unassembled WGS sequence"/>
</dbReference>
<comment type="caution">
    <text evidence="1">The sequence shown here is derived from an EMBL/GenBank/DDBJ whole genome shotgun (WGS) entry which is preliminary data.</text>
</comment>
<reference evidence="1 2" key="1">
    <citation type="submission" date="2021-06" db="EMBL/GenBank/DDBJ databases">
        <authorList>
            <person name="Kallberg Y."/>
            <person name="Tangrot J."/>
            <person name="Rosling A."/>
        </authorList>
    </citation>
    <scope>NUCLEOTIDE SEQUENCE [LARGE SCALE GENOMIC DNA]</scope>
    <source>
        <strain evidence="1 2">120-4 pot B 10/14</strain>
    </source>
</reference>
<gene>
    <name evidence="1" type="ORF">GMARGA_LOCUS44899</name>
</gene>
<keyword evidence="2" id="KW-1185">Reference proteome</keyword>
<protein>
    <submittedName>
        <fullName evidence="1">12975_t:CDS:1</fullName>
    </submittedName>
</protein>
<accession>A0ABN7XNY8</accession>